<dbReference type="AlphaFoldDB" id="A0ABD6EZL6"/>
<keyword evidence="3" id="KW-0813">Transport</keyword>
<dbReference type="GO" id="GO:0030286">
    <property type="term" value="C:dynein complex"/>
    <property type="evidence" value="ECO:0007669"/>
    <property type="project" value="UniProtKB-KW"/>
</dbReference>
<dbReference type="PANTHER" id="PTHR11886:SF88">
    <property type="entry name" value="DYNEIN LIGHT CHAIN"/>
    <property type="match status" value="1"/>
</dbReference>
<gene>
    <name evidence="11" type="ORF">AB6A40_009700</name>
</gene>
<dbReference type="InterPro" id="IPR037177">
    <property type="entry name" value="DLC_sf"/>
</dbReference>
<dbReference type="EMBL" id="JBGFUD010010727">
    <property type="protein sequence ID" value="MFH4982991.1"/>
    <property type="molecule type" value="Genomic_DNA"/>
</dbReference>
<dbReference type="FunFam" id="3.30.740.10:FF:000005">
    <property type="entry name" value="Dynein light chain"/>
    <property type="match status" value="1"/>
</dbReference>
<keyword evidence="10" id="KW-0243">Dynein</keyword>
<dbReference type="InterPro" id="IPR001372">
    <property type="entry name" value="Dynein_light_chain_typ-1/2"/>
</dbReference>
<dbReference type="SMART" id="SM01375">
    <property type="entry name" value="Dynein_light"/>
    <property type="match status" value="1"/>
</dbReference>
<name>A0ABD6EZL6_9BILA</name>
<evidence type="ECO:0000256" key="2">
    <source>
        <dbReference type="ARBA" id="ARBA00004245"/>
    </source>
</evidence>
<keyword evidence="9" id="KW-0539">Nucleus</keyword>
<comment type="similarity">
    <text evidence="10">Belongs to the dynein light chain family.</text>
</comment>
<comment type="caution">
    <text evidence="11">The sequence shown here is derived from an EMBL/GenBank/DDBJ whole genome shotgun (WGS) entry which is preliminary data.</text>
</comment>
<accession>A0ABD6EZL6</accession>
<keyword evidence="7" id="KW-0653">Protein transport</keyword>
<evidence type="ECO:0000256" key="7">
    <source>
        <dbReference type="ARBA" id="ARBA00022927"/>
    </source>
</evidence>
<evidence type="ECO:0000313" key="11">
    <source>
        <dbReference type="EMBL" id="MFH4982991.1"/>
    </source>
</evidence>
<dbReference type="Proteomes" id="UP001608902">
    <property type="component" value="Unassembled WGS sequence"/>
</dbReference>
<dbReference type="GO" id="GO:0005634">
    <property type="term" value="C:nucleus"/>
    <property type="evidence" value="ECO:0007669"/>
    <property type="project" value="UniProtKB-SubCell"/>
</dbReference>
<evidence type="ECO:0000256" key="9">
    <source>
        <dbReference type="ARBA" id="ARBA00023242"/>
    </source>
</evidence>
<dbReference type="Gene3D" id="3.30.740.10">
    <property type="entry name" value="Protein Inhibitor Of Neuronal Nitric Oxide Synthase"/>
    <property type="match status" value="1"/>
</dbReference>
<evidence type="ECO:0000256" key="8">
    <source>
        <dbReference type="ARBA" id="ARBA00023212"/>
    </source>
</evidence>
<evidence type="ECO:0000256" key="10">
    <source>
        <dbReference type="RuleBase" id="RU365010"/>
    </source>
</evidence>
<keyword evidence="6" id="KW-0509">mRNA transport</keyword>
<dbReference type="PANTHER" id="PTHR11886">
    <property type="entry name" value="DYNEIN LIGHT CHAIN"/>
    <property type="match status" value="1"/>
</dbReference>
<keyword evidence="4 10" id="KW-0963">Cytoplasm</keyword>
<evidence type="ECO:0000256" key="1">
    <source>
        <dbReference type="ARBA" id="ARBA00004123"/>
    </source>
</evidence>
<comment type="subcellular location">
    <subcellularLocation>
        <location evidence="2 10">Cytoplasm</location>
        <location evidence="2 10">Cytoskeleton</location>
    </subcellularLocation>
    <subcellularLocation>
        <location evidence="1">Nucleus</location>
    </subcellularLocation>
</comment>
<keyword evidence="5 10" id="KW-0493">Microtubule</keyword>
<dbReference type="GO" id="GO:0051028">
    <property type="term" value="P:mRNA transport"/>
    <property type="evidence" value="ECO:0007669"/>
    <property type="project" value="UniProtKB-KW"/>
</dbReference>
<protein>
    <recommendedName>
        <fullName evidence="10">Dynein light chain</fullName>
    </recommendedName>
</protein>
<evidence type="ECO:0000256" key="3">
    <source>
        <dbReference type="ARBA" id="ARBA00022448"/>
    </source>
</evidence>
<organism evidence="11 12">
    <name type="scientific">Gnathostoma spinigerum</name>
    <dbReference type="NCBI Taxonomy" id="75299"/>
    <lineage>
        <taxon>Eukaryota</taxon>
        <taxon>Metazoa</taxon>
        <taxon>Ecdysozoa</taxon>
        <taxon>Nematoda</taxon>
        <taxon>Chromadorea</taxon>
        <taxon>Rhabditida</taxon>
        <taxon>Spirurina</taxon>
        <taxon>Gnathostomatomorpha</taxon>
        <taxon>Gnathostomatoidea</taxon>
        <taxon>Gnathostomatidae</taxon>
        <taxon>Gnathostoma</taxon>
    </lineage>
</organism>
<evidence type="ECO:0000313" key="12">
    <source>
        <dbReference type="Proteomes" id="UP001608902"/>
    </source>
</evidence>
<sequence>MRRAASKRWRSLNRKKEIGDSKPIAVMVQSTNFDADMEMFATQVLLDAIESCGIENEIASFIKRKFDEIHGPTWHCIVGRNFGSHVAYELHIHIKVSKISILLFKCGGFNERKHPSALPVLQHERFHPKGVIRAGGPCSLPLPAPPTRYSTLANFEYFKYS</sequence>
<dbReference type="SUPFAM" id="SSF54648">
    <property type="entry name" value="DLC"/>
    <property type="match status" value="1"/>
</dbReference>
<reference evidence="11 12" key="1">
    <citation type="submission" date="2024-08" db="EMBL/GenBank/DDBJ databases">
        <title>Gnathostoma spinigerum genome.</title>
        <authorList>
            <person name="Gonzalez-Bertolin B."/>
            <person name="Monzon S."/>
            <person name="Zaballos A."/>
            <person name="Jimenez P."/>
            <person name="Dekumyoy P."/>
            <person name="Varona S."/>
            <person name="Cuesta I."/>
            <person name="Sumanam S."/>
            <person name="Adisakwattana P."/>
            <person name="Gasser R.B."/>
            <person name="Hernandez-Gonzalez A."/>
            <person name="Young N.D."/>
            <person name="Perteguer M.J."/>
        </authorList>
    </citation>
    <scope>NUCLEOTIDE SEQUENCE [LARGE SCALE GENOMIC DNA]</scope>
    <source>
        <strain evidence="11">AL3</strain>
        <tissue evidence="11">Liver</tissue>
    </source>
</reference>
<dbReference type="GO" id="GO:0005874">
    <property type="term" value="C:microtubule"/>
    <property type="evidence" value="ECO:0007669"/>
    <property type="project" value="UniProtKB-KW"/>
</dbReference>
<dbReference type="Pfam" id="PF01221">
    <property type="entry name" value="Dynein_light"/>
    <property type="match status" value="1"/>
</dbReference>
<proteinExistence type="inferred from homology"/>
<keyword evidence="12" id="KW-1185">Reference proteome</keyword>
<evidence type="ECO:0000256" key="5">
    <source>
        <dbReference type="ARBA" id="ARBA00022701"/>
    </source>
</evidence>
<keyword evidence="10" id="KW-0505">Motor protein</keyword>
<evidence type="ECO:0000256" key="6">
    <source>
        <dbReference type="ARBA" id="ARBA00022816"/>
    </source>
</evidence>
<keyword evidence="8 10" id="KW-0206">Cytoskeleton</keyword>
<dbReference type="GO" id="GO:0015031">
    <property type="term" value="P:protein transport"/>
    <property type="evidence" value="ECO:0007669"/>
    <property type="project" value="UniProtKB-KW"/>
</dbReference>
<evidence type="ECO:0000256" key="4">
    <source>
        <dbReference type="ARBA" id="ARBA00022490"/>
    </source>
</evidence>